<evidence type="ECO:0000313" key="3">
    <source>
        <dbReference type="EMBL" id="SEP87175.1"/>
    </source>
</evidence>
<protein>
    <submittedName>
        <fullName evidence="3">Pimeloyl-ACP methyl ester carboxylesterase</fullName>
    </submittedName>
</protein>
<dbReference type="InParanoid" id="A0A1H9BE59"/>
<dbReference type="InterPro" id="IPR029058">
    <property type="entry name" value="AB_hydrolase_fold"/>
</dbReference>
<evidence type="ECO:0000259" key="2">
    <source>
        <dbReference type="Pfam" id="PF08386"/>
    </source>
</evidence>
<dbReference type="PANTHER" id="PTHR43798:SF33">
    <property type="entry name" value="HYDROLASE, PUTATIVE (AFU_ORTHOLOGUE AFUA_2G14860)-RELATED"/>
    <property type="match status" value="1"/>
</dbReference>
<dbReference type="InterPro" id="IPR050266">
    <property type="entry name" value="AB_hydrolase_sf"/>
</dbReference>
<dbReference type="EMBL" id="FOFB01000003">
    <property type="protein sequence ID" value="SEP87175.1"/>
    <property type="molecule type" value="Genomic_DNA"/>
</dbReference>
<dbReference type="OrthoDB" id="9785847at2"/>
<reference evidence="4" key="1">
    <citation type="submission" date="2016-10" db="EMBL/GenBank/DDBJ databases">
        <authorList>
            <person name="Varghese N."/>
            <person name="Submissions S."/>
        </authorList>
    </citation>
    <scope>NUCLEOTIDE SEQUENCE [LARGE SCALE GENOMIC DNA]</scope>
    <source>
        <strain evidence="4">DSM 24740</strain>
    </source>
</reference>
<dbReference type="RefSeq" id="WP_090165516.1">
    <property type="nucleotide sequence ID" value="NZ_FOFB01000003.1"/>
</dbReference>
<dbReference type="STRING" id="478744.SAMN05444359_10388"/>
<dbReference type="Pfam" id="PF08386">
    <property type="entry name" value="Abhydrolase_4"/>
    <property type="match status" value="1"/>
</dbReference>
<gene>
    <name evidence="3" type="ORF">SAMN05444359_10388</name>
</gene>
<name>A0A1H9BE59_9BACT</name>
<dbReference type="GO" id="GO:0016020">
    <property type="term" value="C:membrane"/>
    <property type="evidence" value="ECO:0007669"/>
    <property type="project" value="TreeGrafter"/>
</dbReference>
<dbReference type="Gene3D" id="3.40.50.1820">
    <property type="entry name" value="alpha/beta hydrolase"/>
    <property type="match status" value="1"/>
</dbReference>
<dbReference type="Pfam" id="PF00561">
    <property type="entry name" value="Abhydrolase_1"/>
    <property type="match status" value="1"/>
</dbReference>
<dbReference type="SUPFAM" id="SSF53474">
    <property type="entry name" value="alpha/beta-Hydrolases"/>
    <property type="match status" value="1"/>
</dbReference>
<dbReference type="InterPro" id="IPR013595">
    <property type="entry name" value="Pept_S33_TAP-like_C"/>
</dbReference>
<proteinExistence type="predicted"/>
<dbReference type="InterPro" id="IPR000073">
    <property type="entry name" value="AB_hydrolase_1"/>
</dbReference>
<feature type="domain" description="AB hydrolase-1" evidence="1">
    <location>
        <begin position="77"/>
        <end position="174"/>
    </location>
</feature>
<dbReference type="AlphaFoldDB" id="A0A1H9BE59"/>
<organism evidence="3 4">
    <name type="scientific">Neolewinella agarilytica</name>
    <dbReference type="NCBI Taxonomy" id="478744"/>
    <lineage>
        <taxon>Bacteria</taxon>
        <taxon>Pseudomonadati</taxon>
        <taxon>Bacteroidota</taxon>
        <taxon>Saprospiria</taxon>
        <taxon>Saprospirales</taxon>
        <taxon>Lewinellaceae</taxon>
        <taxon>Neolewinella</taxon>
    </lineage>
</organism>
<sequence length="284" mass="32142">MAIDKEKLMIGGLRRLLNGTARMTRRGAGRIGYYLLSHPRRLEEDPAIEVFLEDADQATLRLNGMDIHTYHWPGDGPSVLLLHGWESSTARWFALFEPLREAGYNIYALDAPAHGKSGGKKFSVFVYCEILDAYFKKIGFAQDYWIGHSGGGMAAIYYCSRLGYSFEPKRIVSMAVPGEIENFIDKFCELVGANDRVKYGIEHRLNRKLEHRFADIRFTEFVKEVTVPGLIIHDEEDDVAPFSGAQKMHENWRGSKLVSTRGCGHSLTGDLVPAMVVEYLKQFD</sequence>
<feature type="domain" description="Peptidase S33 tripeptidyl aminopeptidase-like C-terminal" evidence="2">
    <location>
        <begin position="226"/>
        <end position="281"/>
    </location>
</feature>
<dbReference type="PANTHER" id="PTHR43798">
    <property type="entry name" value="MONOACYLGLYCEROL LIPASE"/>
    <property type="match status" value="1"/>
</dbReference>
<accession>A0A1H9BE59</accession>
<evidence type="ECO:0000313" key="4">
    <source>
        <dbReference type="Proteomes" id="UP000199021"/>
    </source>
</evidence>
<dbReference type="Proteomes" id="UP000199021">
    <property type="component" value="Unassembled WGS sequence"/>
</dbReference>
<evidence type="ECO:0000259" key="1">
    <source>
        <dbReference type="Pfam" id="PF00561"/>
    </source>
</evidence>
<keyword evidence="4" id="KW-1185">Reference proteome</keyword>